<dbReference type="PROSITE" id="PS51212">
    <property type="entry name" value="WSC"/>
    <property type="match status" value="1"/>
</dbReference>
<dbReference type="SMART" id="SM00321">
    <property type="entry name" value="WSC"/>
    <property type="match status" value="1"/>
</dbReference>
<evidence type="ECO:0000256" key="2">
    <source>
        <dbReference type="ARBA" id="ARBA00022692"/>
    </source>
</evidence>
<evidence type="ECO:0000313" key="7">
    <source>
        <dbReference type="EMBL" id="GAP93021.1"/>
    </source>
</evidence>
<protein>
    <recommendedName>
        <fullName evidence="6">WSC domain-containing protein</fullName>
    </recommendedName>
</protein>
<evidence type="ECO:0000256" key="3">
    <source>
        <dbReference type="ARBA" id="ARBA00022989"/>
    </source>
</evidence>
<feature type="region of interest" description="Disordered" evidence="5">
    <location>
        <begin position="258"/>
        <end position="359"/>
    </location>
</feature>
<feature type="compositionally biased region" description="Basic and acidic residues" evidence="5">
    <location>
        <begin position="632"/>
        <end position="657"/>
    </location>
</feature>
<dbReference type="EMBL" id="DF977476">
    <property type="protein sequence ID" value="GAP93021.1"/>
    <property type="molecule type" value="Genomic_DNA"/>
</dbReference>
<feature type="region of interest" description="Disordered" evidence="5">
    <location>
        <begin position="381"/>
        <end position="445"/>
    </location>
</feature>
<evidence type="ECO:0000313" key="8">
    <source>
        <dbReference type="Proteomes" id="UP000054516"/>
    </source>
</evidence>
<keyword evidence="2" id="KW-0812">Transmembrane</keyword>
<sequence length="743" mass="75684">MLWSGLAVGSLCDEPTPGAANPAPGETKPELPVLGTQTLPSITTTATATATATATITITTTIADEPSPTPENLQYTYVGCYGQPSGGGGGVFGNIEQDSMSDEPTTGNFTIEDCFQHCSSSAALGSSKGADKYTYAGLQSGNTCTCGLQLSPDARELPDADCATPCPAAADASLSCGGPDGGGGGAVAVYELRPASSRADKETAAPSPGVSTPTVAAIAGSLSGAAALLLAAVLFLCCCRRRRQQHKTRVRARLRLGRRRDRAASARPPAAESIFWRRPPPPIQTGLSTTITSAGRRHDDIAVPGRGRWRRHDKDSGSEAGDDRAVDDDDDDGGDRLPRFDPLPATPALETGGGRPAPGLHARAAAAAVPAFSWVVAGAGEPRSAGASSGVQWRATDNDNGGGSVPATPYTVREYRGSLSSSSSSSGSNSIATPTPQPRPKPPAAEEIGVAIGGEEPVVATTAAAAAAAVAIAAGAAASSARRGVNNNNNNNNAARRGPAFRFKVRARSQPRSPPGGSPGNATVSPTAATRLRRSSDTIAFEAGAGDGAPLVSSTPAPTMPGVEATVARSGSGSGGGGSGGDGGGGEGGGTAAALGMSHHSNASTPSLGRYGSLTRAGGWLRVESPVLGWRASERRVRWDPPPSQHEHEHDGDGERGRQRRRARTEADTRRPGIPVLPPIAPGERFDHRRWRGTIYAQPYDGEDGDGGAGAGARQRRGAGEMSPVSPSSVGTTSNPQELDRRL</sequence>
<keyword evidence="4" id="KW-0472">Membrane</keyword>
<accession>A0A1W2TWH5</accession>
<dbReference type="Proteomes" id="UP000054516">
    <property type="component" value="Unassembled WGS sequence"/>
</dbReference>
<feature type="compositionally biased region" description="Low complexity" evidence="5">
    <location>
        <begin position="418"/>
        <end position="434"/>
    </location>
</feature>
<dbReference type="GO" id="GO:0016020">
    <property type="term" value="C:membrane"/>
    <property type="evidence" value="ECO:0007669"/>
    <property type="project" value="UniProtKB-SubCell"/>
</dbReference>
<dbReference type="GO" id="GO:0071944">
    <property type="term" value="C:cell periphery"/>
    <property type="evidence" value="ECO:0007669"/>
    <property type="project" value="UniProtKB-ARBA"/>
</dbReference>
<feature type="compositionally biased region" description="Low complexity" evidence="5">
    <location>
        <begin position="478"/>
        <end position="497"/>
    </location>
</feature>
<organism evidence="7">
    <name type="scientific">Rosellinia necatrix</name>
    <name type="common">White root-rot fungus</name>
    <dbReference type="NCBI Taxonomy" id="77044"/>
    <lineage>
        <taxon>Eukaryota</taxon>
        <taxon>Fungi</taxon>
        <taxon>Dikarya</taxon>
        <taxon>Ascomycota</taxon>
        <taxon>Pezizomycotina</taxon>
        <taxon>Sordariomycetes</taxon>
        <taxon>Xylariomycetidae</taxon>
        <taxon>Xylariales</taxon>
        <taxon>Xylariaceae</taxon>
        <taxon>Rosellinia</taxon>
    </lineage>
</organism>
<keyword evidence="8" id="KW-1185">Reference proteome</keyword>
<feature type="region of interest" description="Disordered" evidence="5">
    <location>
        <begin position="478"/>
        <end position="529"/>
    </location>
</feature>
<dbReference type="OMA" id="DGNCTIA"/>
<keyword evidence="3" id="KW-1133">Transmembrane helix</keyword>
<dbReference type="InterPro" id="IPR051694">
    <property type="entry name" value="Immunoregulatory_rcpt-like"/>
</dbReference>
<dbReference type="InterPro" id="IPR002889">
    <property type="entry name" value="WSC_carb-bd"/>
</dbReference>
<feature type="compositionally biased region" description="Low complexity" evidence="5">
    <location>
        <begin position="723"/>
        <end position="734"/>
    </location>
</feature>
<evidence type="ECO:0000256" key="5">
    <source>
        <dbReference type="SAM" id="MobiDB-lite"/>
    </source>
</evidence>
<feature type="region of interest" description="Disordered" evidence="5">
    <location>
        <begin position="11"/>
        <end position="33"/>
    </location>
</feature>
<dbReference type="OrthoDB" id="5985073at2759"/>
<feature type="compositionally biased region" description="Basic and acidic residues" evidence="5">
    <location>
        <begin position="312"/>
        <end position="324"/>
    </location>
</feature>
<reference evidence="7" key="1">
    <citation type="submission" date="2016-03" db="EMBL/GenBank/DDBJ databases">
        <title>Draft genome sequence of Rosellinia necatrix.</title>
        <authorList>
            <person name="Kanematsu S."/>
        </authorList>
    </citation>
    <scope>NUCLEOTIDE SEQUENCE [LARGE SCALE GENOMIC DNA]</scope>
    <source>
        <strain evidence="7">W97</strain>
    </source>
</reference>
<dbReference type="PANTHER" id="PTHR15549">
    <property type="entry name" value="PAIRED IMMUNOGLOBULIN-LIKE TYPE 2 RECEPTOR"/>
    <property type="match status" value="1"/>
</dbReference>
<evidence type="ECO:0000259" key="6">
    <source>
        <dbReference type="PROSITE" id="PS51212"/>
    </source>
</evidence>
<feature type="region of interest" description="Disordered" evidence="5">
    <location>
        <begin position="543"/>
        <end position="611"/>
    </location>
</feature>
<name>A0A1W2TWH5_ROSNE</name>
<feature type="region of interest" description="Disordered" evidence="5">
    <location>
        <begin position="631"/>
        <end position="743"/>
    </location>
</feature>
<dbReference type="Pfam" id="PF01822">
    <property type="entry name" value="WSC"/>
    <property type="match status" value="1"/>
</dbReference>
<comment type="subcellular location">
    <subcellularLocation>
        <location evidence="1">Membrane</location>
        <topology evidence="1">Single-pass membrane protein</topology>
    </subcellularLocation>
</comment>
<evidence type="ECO:0000256" key="1">
    <source>
        <dbReference type="ARBA" id="ARBA00004167"/>
    </source>
</evidence>
<dbReference type="AlphaFoldDB" id="A0A1W2TWH5"/>
<evidence type="ECO:0000256" key="4">
    <source>
        <dbReference type="ARBA" id="ARBA00023136"/>
    </source>
</evidence>
<feature type="domain" description="WSC" evidence="6">
    <location>
        <begin position="74"/>
        <end position="193"/>
    </location>
</feature>
<gene>
    <name evidence="7" type="ORF">SAMD00023353_3100100</name>
</gene>
<feature type="compositionally biased region" description="Gly residues" evidence="5">
    <location>
        <begin position="572"/>
        <end position="591"/>
    </location>
</feature>
<proteinExistence type="predicted"/>